<gene>
    <name evidence="2" type="ORF">FTUN_8279</name>
</gene>
<feature type="signal peptide" evidence="1">
    <location>
        <begin position="1"/>
        <end position="22"/>
    </location>
</feature>
<evidence type="ECO:0000313" key="2">
    <source>
        <dbReference type="EMBL" id="QJX00647.1"/>
    </source>
</evidence>
<reference evidence="3" key="1">
    <citation type="submission" date="2020-05" db="EMBL/GenBank/DDBJ databases">
        <title>Frigoriglobus tundricola gen. nov., sp. nov., a psychrotolerant cellulolytic planctomycete of the family Gemmataceae with two divergent copies of 16S rRNA gene.</title>
        <authorList>
            <person name="Kulichevskaya I.S."/>
            <person name="Ivanova A.A."/>
            <person name="Naumoff D.G."/>
            <person name="Beletsky A.V."/>
            <person name="Rijpstra W.I.C."/>
            <person name="Sinninghe Damste J.S."/>
            <person name="Mardanov A.V."/>
            <person name="Ravin N.V."/>
            <person name="Dedysh S.N."/>
        </authorList>
    </citation>
    <scope>NUCLEOTIDE SEQUENCE [LARGE SCALE GENOMIC DNA]</scope>
    <source>
        <strain evidence="3">PL17</strain>
    </source>
</reference>
<dbReference type="AlphaFoldDB" id="A0A6M5Z4D5"/>
<sequence length="114" mass="13620">MRTMKMCLATLFVVTALTGTWALTSRTPSAGAAPREEPRGDYWRNHDGHWSLWCEADKRWYYTDGTHWFWHDGKVWAPYRFDKKFGREGFVHGEYKIPEERARIVLPVHEIHRR</sequence>
<dbReference type="EMBL" id="CP053452">
    <property type="protein sequence ID" value="QJX00647.1"/>
    <property type="molecule type" value="Genomic_DNA"/>
</dbReference>
<evidence type="ECO:0000313" key="3">
    <source>
        <dbReference type="Proteomes" id="UP000503447"/>
    </source>
</evidence>
<protein>
    <submittedName>
        <fullName evidence="2">Uncharacterized protein</fullName>
    </submittedName>
</protein>
<accession>A0A6M5Z4D5</accession>
<proteinExistence type="predicted"/>
<dbReference type="RefSeq" id="WP_171475354.1">
    <property type="nucleotide sequence ID" value="NZ_CP053452.2"/>
</dbReference>
<keyword evidence="3" id="KW-1185">Reference proteome</keyword>
<keyword evidence="1" id="KW-0732">Signal</keyword>
<organism evidence="2 3">
    <name type="scientific">Frigoriglobus tundricola</name>
    <dbReference type="NCBI Taxonomy" id="2774151"/>
    <lineage>
        <taxon>Bacteria</taxon>
        <taxon>Pseudomonadati</taxon>
        <taxon>Planctomycetota</taxon>
        <taxon>Planctomycetia</taxon>
        <taxon>Gemmatales</taxon>
        <taxon>Gemmataceae</taxon>
        <taxon>Frigoriglobus</taxon>
    </lineage>
</organism>
<dbReference type="KEGG" id="ftj:FTUN_8279"/>
<name>A0A6M5Z4D5_9BACT</name>
<dbReference type="Proteomes" id="UP000503447">
    <property type="component" value="Chromosome"/>
</dbReference>
<evidence type="ECO:0000256" key="1">
    <source>
        <dbReference type="SAM" id="SignalP"/>
    </source>
</evidence>
<feature type="chain" id="PRO_5026919919" evidence="1">
    <location>
        <begin position="23"/>
        <end position="114"/>
    </location>
</feature>